<evidence type="ECO:0000313" key="8">
    <source>
        <dbReference type="EMBL" id="MDU0270020.1"/>
    </source>
</evidence>
<evidence type="ECO:0000313" key="5">
    <source>
        <dbReference type="EMBL" id="KAA5400389.1"/>
    </source>
</evidence>
<reference evidence="9 19" key="4">
    <citation type="submission" date="2019-11" db="EMBL/GenBank/DDBJ databases">
        <title>Complete genome sequence of Bacteroides dorei DSM 17855.</title>
        <authorList>
            <person name="Russell J.T."/>
        </authorList>
    </citation>
    <scope>NUCLEOTIDE SEQUENCE [LARGE SCALE GENOMIC DNA]</scope>
    <source>
        <strain evidence="9 19">DSM 17855</strain>
    </source>
</reference>
<sequence length="284" mass="31675">MNVISIIGVSRGNEYSPNHVDNDAAIFNKVVEELGQLGCEVEVYAEKDFVEQGVKGDIIFDMARDKATIARLKSLEDGGALVINSAYGIDNCVRRPMTELLIKRGVPHPQSFIISTADEYSENCYPCWVKRGDSHAMVKEDVAYATCKEEVENILADFRNRDIPVAVINEHLQGDLVKFYGVHGTDFFYWFYPSPCSHSKFGLEKINGIAKGIPFSVEELKIQSDKAAEALNVPIYGGDCVVSADGTLRIIDFNDWPSFARCREEAGGKIAECIYNRAKKQMKQ</sequence>
<name>A0A076J2M1_9BACT</name>
<dbReference type="EMBL" id="QRZL01000003">
    <property type="protein sequence ID" value="RGV80401.1"/>
    <property type="molecule type" value="Genomic_DNA"/>
</dbReference>
<dbReference type="EMBL" id="SLTX01000001">
    <property type="protein sequence ID" value="TDB07213.1"/>
    <property type="molecule type" value="Genomic_DNA"/>
</dbReference>
<dbReference type="Proteomes" id="UP001177934">
    <property type="component" value="Chromosome"/>
</dbReference>
<dbReference type="Proteomes" id="UP000481700">
    <property type="component" value="Unassembled WGS sequence"/>
</dbReference>
<dbReference type="EMBL" id="BQOB01000001">
    <property type="protein sequence ID" value="GKH82029.1"/>
    <property type="molecule type" value="Genomic_DNA"/>
</dbReference>
<evidence type="ECO:0000313" key="11">
    <source>
        <dbReference type="EMBL" id="TDB07213.1"/>
    </source>
</evidence>
<dbReference type="EMBL" id="VVZA01000001">
    <property type="protein sequence ID" value="KAA5408236.1"/>
    <property type="molecule type" value="Genomic_DNA"/>
</dbReference>
<dbReference type="EMBL" id="VVZE01000001">
    <property type="protein sequence ID" value="KAA5388335.1"/>
    <property type="molecule type" value="Genomic_DNA"/>
</dbReference>
<dbReference type="Proteomes" id="UP000283678">
    <property type="component" value="Unassembled WGS sequence"/>
</dbReference>
<dbReference type="EMBL" id="JAHOAX010000005">
    <property type="protein sequence ID" value="MBV3123129.1"/>
    <property type="molecule type" value="Genomic_DNA"/>
</dbReference>
<dbReference type="EMBL" id="CP046176">
    <property type="protein sequence ID" value="QJR76215.1"/>
    <property type="molecule type" value="Genomic_DNA"/>
</dbReference>
<evidence type="ECO:0000313" key="13">
    <source>
        <dbReference type="Proteomes" id="UP000283678"/>
    </source>
</evidence>
<dbReference type="EMBL" id="JAWDEV010000007">
    <property type="protein sequence ID" value="MDU0270020.1"/>
    <property type="molecule type" value="Genomic_DNA"/>
</dbReference>
<dbReference type="SUPFAM" id="SSF56059">
    <property type="entry name" value="Glutathione synthetase ATP-binding domain-like"/>
    <property type="match status" value="1"/>
</dbReference>
<dbReference type="Proteomes" id="UP000777173">
    <property type="component" value="Unassembled WGS sequence"/>
</dbReference>
<evidence type="ECO:0000313" key="7">
    <source>
        <dbReference type="EMBL" id="MBV3123129.1"/>
    </source>
</evidence>
<dbReference type="EMBL" id="VVZV01000001">
    <property type="protein sequence ID" value="KAA5324990.1"/>
    <property type="molecule type" value="Genomic_DNA"/>
</dbReference>
<dbReference type="GeneID" id="93446489"/>
<reference evidence="8" key="8">
    <citation type="submission" date="2023-10" db="EMBL/GenBank/DDBJ databases">
        <title>Genome of Potential pathogenic bacteria in Crohn's disease.</title>
        <authorList>
            <person name="Rodriguez-Palacios A."/>
        </authorList>
    </citation>
    <scope>NUCLEOTIDE SEQUENCE</scope>
    <source>
        <strain evidence="8">CavFT-hAR62</strain>
    </source>
</reference>
<dbReference type="EMBL" id="VVYY01000002">
    <property type="protein sequence ID" value="KAA5400389.1"/>
    <property type="molecule type" value="Genomic_DNA"/>
</dbReference>
<dbReference type="KEGG" id="bdh:GV66_13910"/>
<reference evidence="7" key="5">
    <citation type="submission" date="2021-06" db="EMBL/GenBank/DDBJ databases">
        <title>Collection of gut derived symbiotic bacterial strains cultured from healthy donors.</title>
        <authorList>
            <person name="Lin H."/>
            <person name="Littmann E."/>
            <person name="Pamer E.G."/>
        </authorList>
    </citation>
    <scope>NUCLEOTIDE SEQUENCE</scope>
    <source>
        <strain evidence="7">MSK.5.10</strain>
    </source>
</reference>
<evidence type="ECO:0000313" key="18">
    <source>
        <dbReference type="Proteomes" id="UP000481700"/>
    </source>
</evidence>
<evidence type="ECO:0000313" key="6">
    <source>
        <dbReference type="EMBL" id="KAA5408236.1"/>
    </source>
</evidence>
<dbReference type="Proteomes" id="UP000347681">
    <property type="component" value="Unassembled WGS sequence"/>
</dbReference>
<evidence type="ECO:0000313" key="15">
    <source>
        <dbReference type="Proteomes" id="UP000347681"/>
    </source>
</evidence>
<dbReference type="Proteomes" id="UP001181086">
    <property type="component" value="Unassembled WGS sequence"/>
</dbReference>
<dbReference type="KEGG" id="bdo:EL88_05995"/>
<reference evidence="1" key="6">
    <citation type="submission" date="2022-01" db="EMBL/GenBank/DDBJ databases">
        <title>Novel bile acid biosynthetic pathways are enriched in the microbiome of centenarians.</title>
        <authorList>
            <person name="Sato Y."/>
            <person name="Atarashi K."/>
            <person name="Plichta R.D."/>
            <person name="Arai Y."/>
            <person name="Sasajima S."/>
            <person name="Kearney M.S."/>
            <person name="Suda W."/>
            <person name="Takeshita K."/>
            <person name="Sasaki T."/>
            <person name="Okamoto S."/>
            <person name="Skelly N.A."/>
            <person name="Okamura Y."/>
            <person name="Vlamakis H."/>
            <person name="Li Y."/>
            <person name="Tanoue T."/>
            <person name="Takei H."/>
            <person name="Nittono H."/>
            <person name="Narushima S."/>
            <person name="Irie J."/>
            <person name="Itoh H."/>
            <person name="Moriya K."/>
            <person name="Sugiura Y."/>
            <person name="Suematsu M."/>
            <person name="Moritoki N."/>
            <person name="Shibata S."/>
            <person name="Littman R.D."/>
            <person name="Fischbach A.M."/>
            <person name="Uwamino Y."/>
            <person name="Inoue T."/>
            <person name="Honda A."/>
            <person name="Hattori M."/>
            <person name="Murai T."/>
            <person name="Xavier J.R."/>
            <person name="Hirose N."/>
            <person name="Honda K."/>
        </authorList>
    </citation>
    <scope>NUCLEOTIDE SEQUENCE</scope>
    <source>
        <strain evidence="1">CE91-St7</strain>
    </source>
</reference>
<reference evidence="15 16" key="2">
    <citation type="journal article" date="2019" name="Nat. Med.">
        <title>A library of human gut bacterial isolates paired with longitudinal multiomics data enables mechanistic microbiome research.</title>
        <authorList>
            <person name="Poyet M."/>
            <person name="Groussin M."/>
            <person name="Gibbons S.M."/>
            <person name="Avila-Pacheco J."/>
            <person name="Jiang X."/>
            <person name="Kearney S.M."/>
            <person name="Perrotta A.R."/>
            <person name="Berdy B."/>
            <person name="Zhao S."/>
            <person name="Lieberman T.D."/>
            <person name="Swanson P.K."/>
            <person name="Smith M."/>
            <person name="Roesemann S."/>
            <person name="Alexander J.E."/>
            <person name="Rich S.A."/>
            <person name="Livny J."/>
            <person name="Vlamakis H."/>
            <person name="Clish C."/>
            <person name="Bullock K."/>
            <person name="Deik A."/>
            <person name="Scott J."/>
            <person name="Pierce K.A."/>
            <person name="Xavier R.J."/>
            <person name="Alm E.J."/>
        </authorList>
    </citation>
    <scope>NUCLEOTIDE SEQUENCE [LARGE SCALE GENOMIC DNA]</scope>
    <source>
        <strain evidence="5 17">BIOML-A1</strain>
        <strain evidence="2 18">BIOML-A25</strain>
        <strain evidence="6 16">BIOML-A4</strain>
        <strain evidence="3 15">BIOML-A5</strain>
        <strain evidence="4">BIOML-A8</strain>
    </source>
</reference>
<dbReference type="eggNOG" id="COG0189">
    <property type="taxonomic scope" value="Bacteria"/>
</dbReference>
<dbReference type="AlphaFoldDB" id="A0A076J2M1"/>
<gene>
    <name evidence="1" type="ORF">CE91St7_29130</name>
    <name evidence="10" type="ORF">DWW04_05115</name>
    <name evidence="11" type="ORF">E1J06_07185</name>
    <name evidence="4" type="ORF">F2Y44_01045</name>
    <name evidence="6" type="ORF">F2Y51_02255</name>
    <name evidence="5" type="ORF">F2Y58_03380</name>
    <name evidence="3" type="ORF">F2Y61_05990</name>
    <name evidence="2" type="ORF">F2Z07_01115</name>
    <name evidence="9" type="ORF">GKD17_07320</name>
    <name evidence="7" type="ORF">KSU80_08035</name>
    <name evidence="12" type="ORF">QNN11_09945</name>
    <name evidence="8" type="ORF">RVH45_08905</name>
</gene>
<organism evidence="11 14">
    <name type="scientific">Phocaeicola dorei</name>
    <dbReference type="NCBI Taxonomy" id="357276"/>
    <lineage>
        <taxon>Bacteria</taxon>
        <taxon>Pseudomonadati</taxon>
        <taxon>Bacteroidota</taxon>
        <taxon>Bacteroidia</taxon>
        <taxon>Bacteroidales</taxon>
        <taxon>Bacteroidaceae</taxon>
        <taxon>Phocaeicola</taxon>
    </lineage>
</organism>
<evidence type="ECO:0000313" key="14">
    <source>
        <dbReference type="Proteomes" id="UP000294834"/>
    </source>
</evidence>
<evidence type="ECO:0000313" key="10">
    <source>
        <dbReference type="EMBL" id="RGV80401.1"/>
    </source>
</evidence>
<protein>
    <recommendedName>
        <fullName evidence="20">ATP-grasp domain-containing protein</fullName>
    </recommendedName>
</protein>
<evidence type="ECO:0000313" key="17">
    <source>
        <dbReference type="Proteomes" id="UP000481616"/>
    </source>
</evidence>
<evidence type="ECO:0000313" key="19">
    <source>
        <dbReference type="Proteomes" id="UP000500949"/>
    </source>
</evidence>
<evidence type="ECO:0000313" key="1">
    <source>
        <dbReference type="EMBL" id="GKH82029.1"/>
    </source>
</evidence>
<evidence type="ECO:0000313" key="3">
    <source>
        <dbReference type="EMBL" id="KAA5385377.1"/>
    </source>
</evidence>
<reference evidence="10 13" key="1">
    <citation type="submission" date="2018-08" db="EMBL/GenBank/DDBJ databases">
        <title>A genome reference for cultivated species of the human gut microbiota.</title>
        <authorList>
            <person name="Zou Y."/>
            <person name="Xue W."/>
            <person name="Luo G."/>
        </authorList>
    </citation>
    <scope>NUCLEOTIDE SEQUENCE [LARGE SCALE GENOMIC DNA]</scope>
    <source>
        <strain evidence="10 13">AF14-1AC</strain>
    </source>
</reference>
<evidence type="ECO:0000313" key="4">
    <source>
        <dbReference type="EMBL" id="KAA5388335.1"/>
    </source>
</evidence>
<evidence type="ECO:0000313" key="12">
    <source>
        <dbReference type="EMBL" id="WHX11537.1"/>
    </source>
</evidence>
<accession>A0A076J2M1</accession>
<dbReference type="Proteomes" id="UP001055104">
    <property type="component" value="Unassembled WGS sequence"/>
</dbReference>
<proteinExistence type="predicted"/>
<evidence type="ECO:0008006" key="20">
    <source>
        <dbReference type="Google" id="ProtNLM"/>
    </source>
</evidence>
<dbReference type="EMBL" id="VVZB01000002">
    <property type="protein sequence ID" value="KAA5385377.1"/>
    <property type="molecule type" value="Genomic_DNA"/>
</dbReference>
<reference evidence="11 14" key="3">
    <citation type="journal article" date="2019" name="Nat. Microbiol.">
        <title>Genomic variation and strain-specific functional adaptation in the human gut microbiome during early life.</title>
        <authorList>
            <person name="Vatanen T."/>
            <person name="Plichta D.R."/>
            <person name="Somani J."/>
            <person name="Munch P.C."/>
            <person name="Arthur T.D."/>
            <person name="Hall A.B."/>
            <person name="Rudolf S."/>
            <person name="Oakeley E.J."/>
            <person name="Ke X."/>
            <person name="Young R.A."/>
            <person name="Haiser H.J."/>
            <person name="Kolde R."/>
            <person name="Yassour M."/>
            <person name="Luopajarvi K."/>
            <person name="Siljander H."/>
            <person name="Virtanen S.M."/>
            <person name="Ilonen J."/>
            <person name="Uibo R."/>
            <person name="Tillmann V."/>
            <person name="Mokurov S."/>
            <person name="Dorshakova N."/>
            <person name="Porter J.A."/>
            <person name="McHardy A.C."/>
            <person name="Lahdesmaki H."/>
            <person name="Vlamakis H."/>
            <person name="Huttenhower C."/>
            <person name="Knip M."/>
            <person name="Xavier R.J."/>
        </authorList>
    </citation>
    <scope>NUCLEOTIDE SEQUENCE [LARGE SCALE GENOMIC DNA]</scope>
    <source>
        <strain evidence="11 14">RJX1052</strain>
    </source>
</reference>
<dbReference type="Proteomes" id="UP000294834">
    <property type="component" value="Unassembled WGS sequence"/>
</dbReference>
<dbReference type="Proteomes" id="UP000481616">
    <property type="component" value="Unassembled WGS sequence"/>
</dbReference>
<evidence type="ECO:0000313" key="9">
    <source>
        <dbReference type="EMBL" id="QJR76215.1"/>
    </source>
</evidence>
<dbReference type="Proteomes" id="UP000500949">
    <property type="component" value="Chromosome"/>
</dbReference>
<dbReference type="RefSeq" id="WP_007837870.1">
    <property type="nucleotide sequence ID" value="NZ_BAABYF010000001.1"/>
</dbReference>
<evidence type="ECO:0000313" key="2">
    <source>
        <dbReference type="EMBL" id="KAA5324990.1"/>
    </source>
</evidence>
<dbReference type="EMBL" id="CP126056">
    <property type="protein sequence ID" value="WHX11537.1"/>
    <property type="molecule type" value="Genomic_DNA"/>
</dbReference>
<dbReference type="Proteomes" id="UP000441162">
    <property type="component" value="Unassembled WGS sequence"/>
</dbReference>
<reference evidence="12" key="7">
    <citation type="journal article" date="2023" name="Nat. Commun.">
        <title>Identification of a novel Human Milk Oligosaccharides utilization cluster in the infant gut commensal Bacteroides dorei.</title>
        <authorList>
            <person name="Kijner S."/>
            <person name="Ennis D."/>
            <person name="Shmorak S."/>
            <person name="Florentin A."/>
            <person name="Yassour M."/>
        </authorList>
    </citation>
    <scope>NUCLEOTIDE SEQUENCE</scope>
    <source>
        <strain evidence="12">2</strain>
    </source>
</reference>
<evidence type="ECO:0000313" key="16">
    <source>
        <dbReference type="Proteomes" id="UP000441162"/>
    </source>
</evidence>